<gene>
    <name evidence="1" type="ORF">PBAH0796_LOCUS19367</name>
</gene>
<dbReference type="EMBL" id="HBEG01031639">
    <property type="protein sequence ID" value="CAD8369420.1"/>
    <property type="molecule type" value="Transcribed_RNA"/>
</dbReference>
<evidence type="ECO:0008006" key="2">
    <source>
        <dbReference type="Google" id="ProtNLM"/>
    </source>
</evidence>
<dbReference type="AlphaFoldDB" id="A0A7S0AN14"/>
<dbReference type="SUPFAM" id="SSF47473">
    <property type="entry name" value="EF-hand"/>
    <property type="match status" value="1"/>
</dbReference>
<organism evidence="1">
    <name type="scientific">Pyrodinium bahamense</name>
    <dbReference type="NCBI Taxonomy" id="73915"/>
    <lineage>
        <taxon>Eukaryota</taxon>
        <taxon>Sar</taxon>
        <taxon>Alveolata</taxon>
        <taxon>Dinophyceae</taxon>
        <taxon>Gonyaulacales</taxon>
        <taxon>Pyrocystaceae</taxon>
        <taxon>Pyrodinium</taxon>
    </lineage>
</organism>
<protein>
    <recommendedName>
        <fullName evidence="2">Calmodulin</fullName>
    </recommendedName>
</protein>
<dbReference type="InterPro" id="IPR011992">
    <property type="entry name" value="EF-hand-dom_pair"/>
</dbReference>
<proteinExistence type="predicted"/>
<sequence length="180" mass="19531">MSNLGITQEAAGCRVEVSDLDGEFSRQVIVAALRRWDNTGDGTISGSRLRRFLSDAGVPEAHLPAIFSRAGLNMDDDQLDYVDFTGWLFTTAPPALRDMLLVALRPEPCDDADATDAGLHAPVDEMAPEDQAQQLLDAMDLTATLPRGRVLPEEEVQQMLEELNLTFCVTPKSAASLGLC</sequence>
<evidence type="ECO:0000313" key="1">
    <source>
        <dbReference type="EMBL" id="CAD8369420.1"/>
    </source>
</evidence>
<name>A0A7S0AN14_9DINO</name>
<dbReference type="Gene3D" id="1.10.238.10">
    <property type="entry name" value="EF-hand"/>
    <property type="match status" value="1"/>
</dbReference>
<reference evidence="1" key="1">
    <citation type="submission" date="2021-01" db="EMBL/GenBank/DDBJ databases">
        <authorList>
            <person name="Corre E."/>
            <person name="Pelletier E."/>
            <person name="Niang G."/>
            <person name="Scheremetjew M."/>
            <person name="Finn R."/>
            <person name="Kale V."/>
            <person name="Holt S."/>
            <person name="Cochrane G."/>
            <person name="Meng A."/>
            <person name="Brown T."/>
            <person name="Cohen L."/>
        </authorList>
    </citation>
    <scope>NUCLEOTIDE SEQUENCE</scope>
    <source>
        <strain evidence="1">Pbaha01</strain>
    </source>
</reference>
<accession>A0A7S0AN14</accession>